<dbReference type="InterPro" id="IPR005801">
    <property type="entry name" value="ADC_synthase"/>
</dbReference>
<accession>A0ABU7LW46</accession>
<dbReference type="RefSeq" id="WP_330195316.1">
    <property type="nucleotide sequence ID" value="NZ_JAZDRO010000001.1"/>
</dbReference>
<evidence type="ECO:0000256" key="1">
    <source>
        <dbReference type="SAM" id="MobiDB-lite"/>
    </source>
</evidence>
<dbReference type="PANTHER" id="PTHR11236:SF9">
    <property type="entry name" value="ANTHRANILATE SYNTHASE COMPONENT 1"/>
    <property type="match status" value="1"/>
</dbReference>
<evidence type="ECO:0000313" key="4">
    <source>
        <dbReference type="Proteomes" id="UP001310692"/>
    </source>
</evidence>
<reference evidence="3 4" key="1">
    <citation type="submission" date="2024-01" db="EMBL/GenBank/DDBJ databases">
        <title>Hyphobacterium bacterium isolated from marine sediment.</title>
        <authorList>
            <person name="Zhao S."/>
        </authorList>
    </citation>
    <scope>NUCLEOTIDE SEQUENCE [LARGE SCALE GENOMIC DNA]</scope>
    <source>
        <strain evidence="3 4">Y60-23</strain>
    </source>
</reference>
<dbReference type="PANTHER" id="PTHR11236">
    <property type="entry name" value="AMINOBENZOATE/ANTHRANILATE SYNTHASE"/>
    <property type="match status" value="1"/>
</dbReference>
<evidence type="ECO:0000259" key="2">
    <source>
        <dbReference type="Pfam" id="PF00425"/>
    </source>
</evidence>
<feature type="region of interest" description="Disordered" evidence="1">
    <location>
        <begin position="245"/>
        <end position="268"/>
    </location>
</feature>
<dbReference type="EMBL" id="JAZDRO010000001">
    <property type="protein sequence ID" value="MEE2565784.1"/>
    <property type="molecule type" value="Genomic_DNA"/>
</dbReference>
<dbReference type="SUPFAM" id="SSF56322">
    <property type="entry name" value="ADC synthase"/>
    <property type="match status" value="1"/>
</dbReference>
<feature type="domain" description="Chorismate-utilising enzyme C-terminal" evidence="2">
    <location>
        <begin position="161"/>
        <end position="422"/>
    </location>
</feature>
<comment type="caution">
    <text evidence="3">The sequence shown here is derived from an EMBL/GenBank/DDBJ whole genome shotgun (WGS) entry which is preliminary data.</text>
</comment>
<dbReference type="Proteomes" id="UP001310692">
    <property type="component" value="Unassembled WGS sequence"/>
</dbReference>
<dbReference type="InterPro" id="IPR015890">
    <property type="entry name" value="Chorismate_C"/>
</dbReference>
<proteinExistence type="predicted"/>
<dbReference type="PRINTS" id="PR00095">
    <property type="entry name" value="ANTSNTHASEI"/>
</dbReference>
<name>A0ABU7LW46_9PROT</name>
<keyword evidence="4" id="KW-1185">Reference proteome</keyword>
<evidence type="ECO:0000313" key="3">
    <source>
        <dbReference type="EMBL" id="MEE2565784.1"/>
    </source>
</evidence>
<gene>
    <name evidence="3" type="ORF">V0U35_03750</name>
</gene>
<protein>
    <submittedName>
        <fullName evidence="3">Anthranilate synthase component I family protein</fullName>
    </submittedName>
</protein>
<organism evidence="3 4">
    <name type="scientific">Hyphobacterium marinum</name>
    <dbReference type="NCBI Taxonomy" id="3116574"/>
    <lineage>
        <taxon>Bacteria</taxon>
        <taxon>Pseudomonadati</taxon>
        <taxon>Pseudomonadota</taxon>
        <taxon>Alphaproteobacteria</taxon>
        <taxon>Maricaulales</taxon>
        <taxon>Maricaulaceae</taxon>
        <taxon>Hyphobacterium</taxon>
    </lineage>
</organism>
<dbReference type="InterPro" id="IPR019999">
    <property type="entry name" value="Anth_synth_I-like"/>
</dbReference>
<dbReference type="Gene3D" id="3.60.120.10">
    <property type="entry name" value="Anthranilate synthase"/>
    <property type="match status" value="1"/>
</dbReference>
<dbReference type="Pfam" id="PF00425">
    <property type="entry name" value="Chorismate_bind"/>
    <property type="match status" value="1"/>
</dbReference>
<sequence length="432" mass="45505">MNAATKLARSGALTLDWIDPATAFAALESEPFSLLLHGGAEPSRIYAFPQARIETDIPRGGFDRFAQEIRSSLATGCEAAGLFAYECGGAFEAVPRAGGSRWPDAAFGLYPAWAEFDPAARTVTVYGRPDAASTLAGALSGGIASPVVTPGPATWSARWSRERYLDSCDRIIGHVRAGDIYQANLSQGFDVDLGTGDTPWAAFRRLIAASPAPRSAYFRLDADRVVMTNSPETFLTLRDGQLVSRPIKGTRPRGSTPEADRAAAGALSRSAKDRAENLMIVDLVRHDLARVCEAGSVRVPVLCEPVPYANVHHLVSTVAGQLRPGLDALDAIAAAFPPGSITGAPKIRAMEIIAAEEGEARGPYCGTLGWIGAGGAAMDLNVMIRTAALHRDGQSWTAGIRSGGAITIGSDPADEYDETLAKASALRQAFAP</sequence>